<organism evidence="1 2">
    <name type="scientific">Penicillium atrosanguineum</name>
    <dbReference type="NCBI Taxonomy" id="1132637"/>
    <lineage>
        <taxon>Eukaryota</taxon>
        <taxon>Fungi</taxon>
        <taxon>Dikarya</taxon>
        <taxon>Ascomycota</taxon>
        <taxon>Pezizomycotina</taxon>
        <taxon>Eurotiomycetes</taxon>
        <taxon>Eurotiomycetidae</taxon>
        <taxon>Eurotiales</taxon>
        <taxon>Aspergillaceae</taxon>
        <taxon>Penicillium</taxon>
    </lineage>
</organism>
<protein>
    <submittedName>
        <fullName evidence="1">Uncharacterized protein</fullName>
    </submittedName>
</protein>
<dbReference type="AlphaFoldDB" id="A0A9W9GEU1"/>
<sequence>MATSYSTKSAKGSKMVYKNAKAELPKLVEVTVCAPLQQCIVVHCGRLHFTALPDGGQMVGHRK</sequence>
<evidence type="ECO:0000313" key="1">
    <source>
        <dbReference type="EMBL" id="KAJ5318727.1"/>
    </source>
</evidence>
<proteinExistence type="predicted"/>
<dbReference type="Proteomes" id="UP001147746">
    <property type="component" value="Unassembled WGS sequence"/>
</dbReference>
<gene>
    <name evidence="1" type="ORF">N7476_005147</name>
</gene>
<keyword evidence="2" id="KW-1185">Reference proteome</keyword>
<comment type="caution">
    <text evidence="1">The sequence shown here is derived from an EMBL/GenBank/DDBJ whole genome shotgun (WGS) entry which is preliminary data.</text>
</comment>
<dbReference type="EMBL" id="JAPZBO010000004">
    <property type="protein sequence ID" value="KAJ5318727.1"/>
    <property type="molecule type" value="Genomic_DNA"/>
</dbReference>
<evidence type="ECO:0000313" key="2">
    <source>
        <dbReference type="Proteomes" id="UP001147746"/>
    </source>
</evidence>
<reference evidence="1" key="2">
    <citation type="journal article" date="2023" name="IMA Fungus">
        <title>Comparative genomic study of the Penicillium genus elucidates a diverse pangenome and 15 lateral gene transfer events.</title>
        <authorList>
            <person name="Petersen C."/>
            <person name="Sorensen T."/>
            <person name="Nielsen M.R."/>
            <person name="Sondergaard T.E."/>
            <person name="Sorensen J.L."/>
            <person name="Fitzpatrick D.A."/>
            <person name="Frisvad J.C."/>
            <person name="Nielsen K.L."/>
        </authorList>
    </citation>
    <scope>NUCLEOTIDE SEQUENCE</scope>
    <source>
        <strain evidence="1">IBT 21472</strain>
    </source>
</reference>
<name>A0A9W9GEU1_9EURO</name>
<reference evidence="1" key="1">
    <citation type="submission" date="2022-12" db="EMBL/GenBank/DDBJ databases">
        <authorList>
            <person name="Petersen C."/>
        </authorList>
    </citation>
    <scope>NUCLEOTIDE SEQUENCE</scope>
    <source>
        <strain evidence="1">IBT 21472</strain>
    </source>
</reference>
<accession>A0A9W9GEU1</accession>